<gene>
    <name evidence="2" type="ORF">AC482_05240</name>
</gene>
<protein>
    <recommendedName>
        <fullName evidence="4">Prefoldin subunit beta</fullName>
    </recommendedName>
</protein>
<evidence type="ECO:0008006" key="4">
    <source>
        <dbReference type="Google" id="ProtNLM"/>
    </source>
</evidence>
<comment type="caution">
    <text evidence="2">The sequence shown here is derived from an EMBL/GenBank/DDBJ whole genome shotgun (WGS) entry which is preliminary data.</text>
</comment>
<evidence type="ECO:0000313" key="2">
    <source>
        <dbReference type="EMBL" id="KON29925.1"/>
    </source>
</evidence>
<dbReference type="AlphaFoldDB" id="A0A0M0BNK1"/>
<proteinExistence type="predicted"/>
<dbReference type="EMBL" id="LFWZ01000047">
    <property type="protein sequence ID" value="KON29925.1"/>
    <property type="molecule type" value="Genomic_DNA"/>
</dbReference>
<sequence>MRALVDRKDVLREILKIEDQINMMKRNPTYLKIRYNLNYLEGRRFGSNILLIASPDDLDTVLKMRNNSLEMKDTILRYKERRAEFDVQIDNLHNEKTRLQKQLFKSYD</sequence>
<feature type="coiled-coil region" evidence="1">
    <location>
        <begin position="75"/>
        <end position="102"/>
    </location>
</feature>
<organism evidence="2 3">
    <name type="scientific">miscellaneous Crenarchaeota group-15 archaeon DG-45</name>
    <dbReference type="NCBI Taxonomy" id="1685127"/>
    <lineage>
        <taxon>Archaea</taxon>
        <taxon>Candidatus Bathyarchaeota</taxon>
        <taxon>MCG-15</taxon>
    </lineage>
</organism>
<reference evidence="2 3" key="1">
    <citation type="submission" date="2015-06" db="EMBL/GenBank/DDBJ databases">
        <title>New insights into the roles of widespread benthic archaea in carbon and nitrogen cycling.</title>
        <authorList>
            <person name="Lazar C.S."/>
            <person name="Baker B.J."/>
            <person name="Seitz K.W."/>
            <person name="Hyde A.S."/>
            <person name="Dick G.J."/>
            <person name="Hinrichs K.-U."/>
            <person name="Teske A.P."/>
        </authorList>
    </citation>
    <scope>NUCLEOTIDE SEQUENCE [LARGE SCALE GENOMIC DNA]</scope>
    <source>
        <strain evidence="2">DG-45</strain>
    </source>
</reference>
<dbReference type="Proteomes" id="UP000037210">
    <property type="component" value="Unassembled WGS sequence"/>
</dbReference>
<evidence type="ECO:0000313" key="3">
    <source>
        <dbReference type="Proteomes" id="UP000037210"/>
    </source>
</evidence>
<evidence type="ECO:0000256" key="1">
    <source>
        <dbReference type="SAM" id="Coils"/>
    </source>
</evidence>
<name>A0A0M0BNK1_9ARCH</name>
<keyword evidence="1" id="KW-0175">Coiled coil</keyword>
<accession>A0A0M0BNK1</accession>